<evidence type="ECO:0000256" key="8">
    <source>
        <dbReference type="ARBA" id="ARBA00023054"/>
    </source>
</evidence>
<feature type="compositionally biased region" description="Basic and acidic residues" evidence="16">
    <location>
        <begin position="1"/>
        <end position="31"/>
    </location>
</feature>
<evidence type="ECO:0000256" key="7">
    <source>
        <dbReference type="ARBA" id="ARBA00022989"/>
    </source>
</evidence>
<dbReference type="PRINTS" id="PR01433">
    <property type="entry name" value="POLYCYSTIN2"/>
</dbReference>
<feature type="transmembrane region" description="Helical" evidence="17">
    <location>
        <begin position="556"/>
        <end position="577"/>
    </location>
</feature>
<evidence type="ECO:0000256" key="10">
    <source>
        <dbReference type="ARBA" id="ARBA00023136"/>
    </source>
</evidence>
<protein>
    <submittedName>
        <fullName evidence="21">PKD_channel domain-containing protein</fullName>
    </submittedName>
</protein>
<dbReference type="InterPro" id="IPR051223">
    <property type="entry name" value="Polycystin"/>
</dbReference>
<keyword evidence="7 17" id="KW-1133">Transmembrane helix</keyword>
<feature type="transmembrane region" description="Helical" evidence="17">
    <location>
        <begin position="494"/>
        <end position="516"/>
    </location>
</feature>
<feature type="region of interest" description="Disordered" evidence="16">
    <location>
        <begin position="1"/>
        <end position="37"/>
    </location>
</feature>
<dbReference type="FunFam" id="1.10.287.70:FF:000055">
    <property type="entry name" value="Polycystic kidney disease 2-like 1"/>
    <property type="match status" value="1"/>
</dbReference>
<keyword evidence="12" id="KW-0325">Glycoprotein</keyword>
<keyword evidence="20" id="KW-1185">Reference proteome</keyword>
<name>A0A1I7Y2U4_9BILA</name>
<feature type="disulfide bond" evidence="15">
    <location>
        <begin position="212"/>
        <end position="225"/>
    </location>
</feature>
<evidence type="ECO:0000259" key="18">
    <source>
        <dbReference type="Pfam" id="PF08016"/>
    </source>
</evidence>
<dbReference type="InterPro" id="IPR046791">
    <property type="entry name" value="Polycystin_dom"/>
</dbReference>
<comment type="similarity">
    <text evidence="3">Belongs to the polycystin family.</text>
</comment>
<evidence type="ECO:0000256" key="12">
    <source>
        <dbReference type="ARBA" id="ARBA00023180"/>
    </source>
</evidence>
<dbReference type="GO" id="GO:0005886">
    <property type="term" value="C:plasma membrane"/>
    <property type="evidence" value="ECO:0007669"/>
    <property type="project" value="UniProtKB-SubCell"/>
</dbReference>
<evidence type="ECO:0000256" key="2">
    <source>
        <dbReference type="ARBA" id="ARBA00004651"/>
    </source>
</evidence>
<keyword evidence="11" id="KW-1015">Disulfide bond</keyword>
<keyword evidence="8" id="KW-0175">Coiled coil</keyword>
<feature type="domain" description="Polycystin cation channel PKD1/PKD2" evidence="18">
    <location>
        <begin position="346"/>
        <end position="584"/>
    </location>
</feature>
<evidence type="ECO:0000256" key="16">
    <source>
        <dbReference type="SAM" id="MobiDB-lite"/>
    </source>
</evidence>
<dbReference type="WBParaSite" id="L893_g12171.t1">
    <property type="protein sequence ID" value="L893_g12171.t1"/>
    <property type="gene ID" value="L893_g12171"/>
</dbReference>
<dbReference type="GO" id="GO:0005262">
    <property type="term" value="F:calcium channel activity"/>
    <property type="evidence" value="ECO:0007669"/>
    <property type="project" value="TreeGrafter"/>
</dbReference>
<keyword evidence="10 17" id="KW-0472">Membrane</keyword>
<feature type="transmembrane region" description="Helical" evidence="17">
    <location>
        <begin position="345"/>
        <end position="371"/>
    </location>
</feature>
<evidence type="ECO:0000256" key="6">
    <source>
        <dbReference type="ARBA" id="ARBA00022692"/>
    </source>
</evidence>
<dbReference type="Proteomes" id="UP000095287">
    <property type="component" value="Unplaced"/>
</dbReference>
<evidence type="ECO:0000256" key="3">
    <source>
        <dbReference type="ARBA" id="ARBA00007200"/>
    </source>
</evidence>
<dbReference type="GO" id="GO:0005929">
    <property type="term" value="C:cilium"/>
    <property type="evidence" value="ECO:0007669"/>
    <property type="project" value="UniProtKB-SubCell"/>
</dbReference>
<evidence type="ECO:0000256" key="5">
    <source>
        <dbReference type="ARBA" id="ARBA00022475"/>
    </source>
</evidence>
<dbReference type="AlphaFoldDB" id="A0A1I7Y2U4"/>
<evidence type="ECO:0000256" key="9">
    <source>
        <dbReference type="ARBA" id="ARBA00023065"/>
    </source>
</evidence>
<evidence type="ECO:0000256" key="14">
    <source>
        <dbReference type="ARBA" id="ARBA00023303"/>
    </source>
</evidence>
<dbReference type="Gene3D" id="1.10.287.70">
    <property type="match status" value="1"/>
</dbReference>
<reference evidence="21" key="1">
    <citation type="submission" date="2016-11" db="UniProtKB">
        <authorList>
            <consortium name="WormBaseParasite"/>
        </authorList>
    </citation>
    <scope>IDENTIFICATION</scope>
</reference>
<dbReference type="InterPro" id="IPR003915">
    <property type="entry name" value="PKD_2"/>
</dbReference>
<evidence type="ECO:0000256" key="15">
    <source>
        <dbReference type="PIRSR" id="PIRSR603915-2"/>
    </source>
</evidence>
<organism evidence="20 21">
    <name type="scientific">Steinernema glaseri</name>
    <dbReference type="NCBI Taxonomy" id="37863"/>
    <lineage>
        <taxon>Eukaryota</taxon>
        <taxon>Metazoa</taxon>
        <taxon>Ecdysozoa</taxon>
        <taxon>Nematoda</taxon>
        <taxon>Chromadorea</taxon>
        <taxon>Rhabditida</taxon>
        <taxon>Tylenchina</taxon>
        <taxon>Panagrolaimomorpha</taxon>
        <taxon>Strongyloidoidea</taxon>
        <taxon>Steinernematidae</taxon>
        <taxon>Steinernema</taxon>
    </lineage>
</organism>
<dbReference type="InterPro" id="IPR013122">
    <property type="entry name" value="PKD1_2_channel"/>
</dbReference>
<sequence length="743" mass="85109">MERPTLRARRPDRSHEESGPVRLNYDQDHDLPPPVYTAENNALPAALEAEQYEQEYGTDKRNVNKDVHKPPASQQFLGGMKSIWMTKHTEKTRDNRELLVKAVAREAVVYIFFLIVFTVIAFSHNTTSMYYFTKVVNDLFTMTSPTADQKKFYEIQTTDDVWEFMQGHLLNSLYWDERNMQTNYSDRSMIFYENRLLGYPRLRMLKVSNRSCDVVHGFRREVTECFSSYQEPNEERLEESSSDRAAYNYQPDSDLQSEWIWGQVSTYGGGGYVQELSINNKNESAHLIADLKKNRWISRGTRALFIDFSIYNANLNLFCVVQLLLEIPASGGILPSATVNTMKLLRYVTATDFFVLAMEAVFCAFILYYIVEKAIEIVTIKGAYFKSVWNILDLIVLGVSGPRNEVIDRCSQISIAVIILSLRRTLMIRSKVGSLLNGVHQYENLQSIVFAENRYTEGVSILIYFVYIKLFKYASINKTMNQLNATLGRAAKDIGGFGVMFAIFYAAYVQFGFLAFGCQIAEYSTIYSASFTLLRTILGDFDFNALQKANRVLGPIFFLTYIFLVFFVLLNMFLAIINDAYSEVKGEFRKQADELQVADYVKQGFYKTARFFRRDRPDGTQEFIDYDTFKDEMVRKGYSTEEIDEQFAKYSVEEPAVDQGQLALPRSEKEPLPADGADKQCIVLNRRVDGVEHAIASLAATLDSTVRSLGLDNNQTTKLNNDMERTDFQKMTGEQHGKQTGSM</sequence>
<keyword evidence="5" id="KW-1003">Cell membrane</keyword>
<evidence type="ECO:0000259" key="19">
    <source>
        <dbReference type="Pfam" id="PF20519"/>
    </source>
</evidence>
<dbReference type="Pfam" id="PF20519">
    <property type="entry name" value="Polycystin_dom"/>
    <property type="match status" value="1"/>
</dbReference>
<feature type="transmembrane region" description="Helical" evidence="17">
    <location>
        <begin position="107"/>
        <end position="124"/>
    </location>
</feature>
<evidence type="ECO:0000256" key="17">
    <source>
        <dbReference type="SAM" id="Phobius"/>
    </source>
</evidence>
<evidence type="ECO:0000313" key="20">
    <source>
        <dbReference type="Proteomes" id="UP000095287"/>
    </source>
</evidence>
<evidence type="ECO:0000256" key="13">
    <source>
        <dbReference type="ARBA" id="ARBA00023273"/>
    </source>
</evidence>
<dbReference type="GO" id="GO:0050982">
    <property type="term" value="P:detection of mechanical stimulus"/>
    <property type="evidence" value="ECO:0007669"/>
    <property type="project" value="TreeGrafter"/>
</dbReference>
<evidence type="ECO:0000256" key="1">
    <source>
        <dbReference type="ARBA" id="ARBA00004138"/>
    </source>
</evidence>
<dbReference type="GO" id="GO:0005509">
    <property type="term" value="F:calcium ion binding"/>
    <property type="evidence" value="ECO:0007669"/>
    <property type="project" value="InterPro"/>
</dbReference>
<feature type="domain" description="Polycystin" evidence="19">
    <location>
        <begin position="152"/>
        <end position="345"/>
    </location>
</feature>
<comment type="subcellular location">
    <subcellularLocation>
        <location evidence="2">Cell membrane</location>
        <topology evidence="2">Multi-pass membrane protein</topology>
    </subcellularLocation>
    <subcellularLocation>
        <location evidence="1">Cell projection</location>
        <location evidence="1">Cilium</location>
    </subcellularLocation>
</comment>
<keyword evidence="6 17" id="KW-0812">Transmembrane</keyword>
<keyword evidence="4" id="KW-0813">Transport</keyword>
<evidence type="ECO:0000256" key="4">
    <source>
        <dbReference type="ARBA" id="ARBA00022448"/>
    </source>
</evidence>
<accession>A0A1I7Y2U4</accession>
<dbReference type="PANTHER" id="PTHR10877:SF183">
    <property type="entry name" value="AT14535P-RELATED"/>
    <property type="match status" value="1"/>
</dbReference>
<proteinExistence type="inferred from homology"/>
<keyword evidence="9" id="KW-0406">Ion transport</keyword>
<dbReference type="PANTHER" id="PTHR10877">
    <property type="entry name" value="POLYCYSTIN FAMILY MEMBER"/>
    <property type="match status" value="1"/>
</dbReference>
<evidence type="ECO:0000256" key="11">
    <source>
        <dbReference type="ARBA" id="ARBA00023157"/>
    </source>
</evidence>
<dbReference type="Pfam" id="PF08016">
    <property type="entry name" value="PKD_channel"/>
    <property type="match status" value="1"/>
</dbReference>
<keyword evidence="14" id="KW-0407">Ion channel</keyword>
<evidence type="ECO:0000313" key="21">
    <source>
        <dbReference type="WBParaSite" id="L893_g12171.t1"/>
    </source>
</evidence>
<keyword evidence="13" id="KW-0966">Cell projection</keyword>